<organism evidence="1 2">
    <name type="scientific">Gordonia jacobaea</name>
    <dbReference type="NCBI Taxonomy" id="122202"/>
    <lineage>
        <taxon>Bacteria</taxon>
        <taxon>Bacillati</taxon>
        <taxon>Actinomycetota</taxon>
        <taxon>Actinomycetes</taxon>
        <taxon>Mycobacteriales</taxon>
        <taxon>Gordoniaceae</taxon>
        <taxon>Gordonia</taxon>
    </lineage>
</organism>
<evidence type="ECO:0000313" key="2">
    <source>
        <dbReference type="Proteomes" id="UP000037247"/>
    </source>
</evidence>
<proteinExistence type="predicted"/>
<evidence type="ECO:0000313" key="1">
    <source>
        <dbReference type="EMBL" id="KNA93325.1"/>
    </source>
</evidence>
<sequence>MDPTQRQMLDFEQNWYALGGGSSREISSQFGLSDRDFFTQVQHLLNAEPPATLSKGQLARMREVVRSRIWMAR</sequence>
<dbReference type="EMBL" id="LDTZ01000013">
    <property type="protein sequence ID" value="KNA93325.1"/>
    <property type="molecule type" value="Genomic_DNA"/>
</dbReference>
<reference evidence="1 2" key="1">
    <citation type="submission" date="2015-05" db="EMBL/GenBank/DDBJ databases">
        <title>Draft genome sequence of the bacterium Gordonia jacobaea a new member of the Gordonia genus.</title>
        <authorList>
            <person name="Jimenez-Galisteo G."/>
            <person name="Dominguez A."/>
            <person name="Munoz E."/>
            <person name="Vinas M."/>
        </authorList>
    </citation>
    <scope>NUCLEOTIDE SEQUENCE [LARGE SCALE GENOMIC DNA]</scope>
    <source>
        <strain evidence="2">mv1</strain>
    </source>
</reference>
<comment type="caution">
    <text evidence="1">The sequence shown here is derived from an EMBL/GenBank/DDBJ whole genome shotgun (WGS) entry which is preliminary data.</text>
</comment>
<dbReference type="InterPro" id="IPR021678">
    <property type="entry name" value="DUF3263"/>
</dbReference>
<keyword evidence="2" id="KW-1185">Reference proteome</keyword>
<evidence type="ECO:0008006" key="3">
    <source>
        <dbReference type="Google" id="ProtNLM"/>
    </source>
</evidence>
<dbReference type="Proteomes" id="UP000037247">
    <property type="component" value="Unassembled WGS sequence"/>
</dbReference>
<dbReference type="RefSeq" id="WP_005202988.1">
    <property type="nucleotide sequence ID" value="NZ_CBDRLS010000003.1"/>
</dbReference>
<name>A0ABR5II19_9ACTN</name>
<accession>A0ABR5II19</accession>
<dbReference type="Pfam" id="PF11662">
    <property type="entry name" value="DUF3263"/>
    <property type="match status" value="1"/>
</dbReference>
<protein>
    <recommendedName>
        <fullName evidence="3">DUF3263 domain-containing protein</fullName>
    </recommendedName>
</protein>
<gene>
    <name evidence="1" type="ORF">ABW18_02715</name>
</gene>